<evidence type="ECO:0000313" key="1">
    <source>
        <dbReference type="EMBL" id="CAG8791139.1"/>
    </source>
</evidence>
<dbReference type="Proteomes" id="UP000789920">
    <property type="component" value="Unassembled WGS sequence"/>
</dbReference>
<gene>
    <name evidence="1" type="ORF">RPERSI_LOCUS19172</name>
</gene>
<evidence type="ECO:0000313" key="2">
    <source>
        <dbReference type="Proteomes" id="UP000789920"/>
    </source>
</evidence>
<organism evidence="1 2">
    <name type="scientific">Racocetra persica</name>
    <dbReference type="NCBI Taxonomy" id="160502"/>
    <lineage>
        <taxon>Eukaryota</taxon>
        <taxon>Fungi</taxon>
        <taxon>Fungi incertae sedis</taxon>
        <taxon>Mucoromycota</taxon>
        <taxon>Glomeromycotina</taxon>
        <taxon>Glomeromycetes</taxon>
        <taxon>Diversisporales</taxon>
        <taxon>Gigasporaceae</taxon>
        <taxon>Racocetra</taxon>
    </lineage>
</organism>
<proteinExistence type="predicted"/>
<feature type="non-terminal residue" evidence="1">
    <location>
        <position position="59"/>
    </location>
</feature>
<keyword evidence="2" id="KW-1185">Reference proteome</keyword>
<name>A0ACA9REV7_9GLOM</name>
<protein>
    <submittedName>
        <fullName evidence="1">14480_t:CDS:1</fullName>
    </submittedName>
</protein>
<reference evidence="1" key="1">
    <citation type="submission" date="2021-06" db="EMBL/GenBank/DDBJ databases">
        <authorList>
            <person name="Kallberg Y."/>
            <person name="Tangrot J."/>
            <person name="Rosling A."/>
        </authorList>
    </citation>
    <scope>NUCLEOTIDE SEQUENCE</scope>
    <source>
        <strain evidence="1">MA461A</strain>
    </source>
</reference>
<comment type="caution">
    <text evidence="1">The sequence shown here is derived from an EMBL/GenBank/DDBJ whole genome shotgun (WGS) entry which is preliminary data.</text>
</comment>
<feature type="non-terminal residue" evidence="1">
    <location>
        <position position="1"/>
    </location>
</feature>
<dbReference type="EMBL" id="CAJVQC010052076">
    <property type="protein sequence ID" value="CAG8791139.1"/>
    <property type="molecule type" value="Genomic_DNA"/>
</dbReference>
<sequence length="59" mass="7014">GNEVEDKEDRSNTRCNNWHKYKRCLRDKGNFIEDAWEPFWTGIGDKNLSNEQQPQSEAK</sequence>
<accession>A0ACA9REV7</accession>